<dbReference type="EMBL" id="AJIL01000011">
    <property type="protein sequence ID" value="KNF04774.1"/>
    <property type="molecule type" value="Genomic_DNA"/>
</dbReference>
<accession>A0A0L0VZR2</accession>
<dbReference type="OrthoDB" id="2497244at2759"/>
<dbReference type="Proteomes" id="UP000054564">
    <property type="component" value="Unassembled WGS sequence"/>
</dbReference>
<dbReference type="PANTHER" id="PTHR33069:SF3">
    <property type="entry name" value="DYNEIN HEAVY CHAIN TAIL DOMAIN-CONTAINING PROTEIN"/>
    <property type="match status" value="1"/>
</dbReference>
<evidence type="ECO:0000313" key="1">
    <source>
        <dbReference type="EMBL" id="KNF04774.1"/>
    </source>
</evidence>
<comment type="caution">
    <text evidence="1">The sequence shown here is derived from an EMBL/GenBank/DDBJ whole genome shotgun (WGS) entry which is preliminary data.</text>
</comment>
<organism evidence="1 2">
    <name type="scientific">Puccinia striiformis f. sp. tritici PST-78</name>
    <dbReference type="NCBI Taxonomy" id="1165861"/>
    <lineage>
        <taxon>Eukaryota</taxon>
        <taxon>Fungi</taxon>
        <taxon>Dikarya</taxon>
        <taxon>Basidiomycota</taxon>
        <taxon>Pucciniomycotina</taxon>
        <taxon>Pucciniomycetes</taxon>
        <taxon>Pucciniales</taxon>
        <taxon>Pucciniaceae</taxon>
        <taxon>Puccinia</taxon>
    </lineage>
</organism>
<gene>
    <name evidence="1" type="ORF">PSTG_02252</name>
</gene>
<keyword evidence="2" id="KW-1185">Reference proteome</keyword>
<evidence type="ECO:0000313" key="2">
    <source>
        <dbReference type="Proteomes" id="UP000054564"/>
    </source>
</evidence>
<dbReference type="AlphaFoldDB" id="A0A0L0VZR2"/>
<reference evidence="2" key="1">
    <citation type="submission" date="2014-03" db="EMBL/GenBank/DDBJ databases">
        <title>The Genome Sequence of Puccinia striiformis f. sp. tritici PST-78.</title>
        <authorList>
            <consortium name="The Broad Institute Genome Sequencing Platform"/>
            <person name="Cuomo C."/>
            <person name="Hulbert S."/>
            <person name="Chen X."/>
            <person name="Walker B."/>
            <person name="Young S.K."/>
            <person name="Zeng Q."/>
            <person name="Gargeya S."/>
            <person name="Fitzgerald M."/>
            <person name="Haas B."/>
            <person name="Abouelleil A."/>
            <person name="Alvarado L."/>
            <person name="Arachchi H.M."/>
            <person name="Berlin A.M."/>
            <person name="Chapman S.B."/>
            <person name="Goldberg J."/>
            <person name="Griggs A."/>
            <person name="Gujja S."/>
            <person name="Hansen M."/>
            <person name="Howarth C."/>
            <person name="Imamovic A."/>
            <person name="Larimer J."/>
            <person name="McCowan C."/>
            <person name="Montmayeur A."/>
            <person name="Murphy C."/>
            <person name="Neiman D."/>
            <person name="Pearson M."/>
            <person name="Priest M."/>
            <person name="Roberts A."/>
            <person name="Saif S."/>
            <person name="Shea T."/>
            <person name="Sisk P."/>
            <person name="Sykes S."/>
            <person name="Wortman J."/>
            <person name="Nusbaum C."/>
            <person name="Birren B."/>
        </authorList>
    </citation>
    <scope>NUCLEOTIDE SEQUENCE [LARGE SCALE GENOMIC DNA]</scope>
    <source>
        <strain evidence="2">race PST-78</strain>
    </source>
</reference>
<proteinExistence type="predicted"/>
<name>A0A0L0VZR2_9BASI</name>
<dbReference type="PANTHER" id="PTHR33069">
    <property type="entry name" value="CHROMOSOME 7, WHOLE GENOME SHOTGUN SEQUENCE-RELATED"/>
    <property type="match status" value="1"/>
</dbReference>
<protein>
    <submittedName>
        <fullName evidence="1">Uncharacterized protein</fullName>
    </submittedName>
</protein>
<sequence>MYDSDSTSEPVEEYEEHFRHQGQMVIRGFENLVIKYNSQAVVSPGPASTQEAASTISIDEVNSNGVVLNQLVSYLLPLLKGQLATLSRLLEPEDLRRDPGARLKLIAEFQPGLDHNMSQIACVIAFISPVPLQSSDRADDQQLRHVKSFWLGGLDDKISELRFQVSSICRSACDQIEKMNLYMTLEYKDTLDTEVNTYEECITETLGHIDFVVKCLKRSELDAIEEHWAQEVHRMDSLLGRSTRRLVDSARQTNRQLTKRNRSVHELVIHLTKLAIPIIKLSRLFFQKLSRRGMNGKHLQSFTKMNSKQLRFLSESARRVAKKLVEILNILSNAQTDPEIVSVNTHVFPRGIEHLASRFEAPLLLVVLYLIPLIPETDPDQKYYRDWFSTWNIQIILAIDHFRLATRSFSRIP</sequence>